<evidence type="ECO:0000256" key="6">
    <source>
        <dbReference type="PIRSR" id="PIRSR602640-2"/>
    </source>
</evidence>
<dbReference type="PRINTS" id="PR01785">
    <property type="entry name" value="PARAOXONASE"/>
</dbReference>
<dbReference type="GO" id="GO:0004064">
    <property type="term" value="F:arylesterase activity"/>
    <property type="evidence" value="ECO:0007669"/>
    <property type="project" value="UniProtKB-UniRule"/>
</dbReference>
<organism evidence="9 10">
    <name type="scientific">Elysia chlorotica</name>
    <name type="common">Eastern emerald elysia</name>
    <name type="synonym">Sea slug</name>
    <dbReference type="NCBI Taxonomy" id="188477"/>
    <lineage>
        <taxon>Eukaryota</taxon>
        <taxon>Metazoa</taxon>
        <taxon>Spiralia</taxon>
        <taxon>Lophotrochozoa</taxon>
        <taxon>Mollusca</taxon>
        <taxon>Gastropoda</taxon>
        <taxon>Heterobranchia</taxon>
        <taxon>Euthyneura</taxon>
        <taxon>Panpulmonata</taxon>
        <taxon>Sacoglossa</taxon>
        <taxon>Placobranchoidea</taxon>
        <taxon>Plakobranchidae</taxon>
        <taxon>Elysia</taxon>
    </lineage>
</organism>
<evidence type="ECO:0000256" key="2">
    <source>
        <dbReference type="ARBA" id="ARBA00022801"/>
    </source>
</evidence>
<keyword evidence="4 8" id="KW-0325">Glycoprotein</keyword>
<feature type="binding site" evidence="6">
    <location>
        <position position="232"/>
    </location>
    <ligand>
        <name>Ca(2+)</name>
        <dbReference type="ChEBI" id="CHEBI:29108"/>
        <label>1</label>
        <note>catalytic</note>
    </ligand>
</feature>
<dbReference type="STRING" id="188477.A0A433TT17"/>
<dbReference type="EC" id="3.1.1.2" evidence="8"/>
<sequence>MFRGASKVAIFGVLFAIFFHLYTKLGINFHFHKHHPGDCRQVSGVDFGSEDMEVTQDGLAFITSGVDFPSNSPRFHAFLVEKNVQGRIFLFDFKKPELGARAIKIRPSKNFDPETFQPHGISMIEDRAKGTGNYLLYVVNHVKGGKDRVEKFRFSSASNDLEHIRFFNDSAFHVLNDIAVTGEDQFYASNYLYFDSYFWSRFEHILPLPLGALLYVDAKGVTEVVPKLHGPNGVTLSKDKKFLYAAVPLQGTMQVYERQRDNGLKLIQTVPEVQTSVDNFQLTSNGDALLAGAHPIPHKALLHLEDPHFKAPSSVLHLPLSNGRVVTEEISELFYDQGDLISGSSVAHIHSNQLLIGSIIDKLVVCDLYTKPSQAGRL</sequence>
<keyword evidence="6 8" id="KW-0106">Calcium</keyword>
<keyword evidence="3 7" id="KW-1015">Disulfide bond</keyword>
<reference evidence="9 10" key="1">
    <citation type="submission" date="2019-01" db="EMBL/GenBank/DDBJ databases">
        <title>A draft genome assembly of the solar-powered sea slug Elysia chlorotica.</title>
        <authorList>
            <person name="Cai H."/>
            <person name="Li Q."/>
            <person name="Fang X."/>
            <person name="Li J."/>
            <person name="Curtis N.E."/>
            <person name="Altenburger A."/>
            <person name="Shibata T."/>
            <person name="Feng M."/>
            <person name="Maeda T."/>
            <person name="Schwartz J.A."/>
            <person name="Shigenobu S."/>
            <person name="Lundholm N."/>
            <person name="Nishiyama T."/>
            <person name="Yang H."/>
            <person name="Hasebe M."/>
            <person name="Li S."/>
            <person name="Pierce S.K."/>
            <person name="Wang J."/>
        </authorList>
    </citation>
    <scope>NUCLEOTIDE SEQUENCE [LARGE SCALE GENOMIC DNA]</scope>
    <source>
        <strain evidence="9">EC2010</strain>
        <tissue evidence="9">Whole organism of an adult</tissue>
    </source>
</reference>
<feature type="binding site" evidence="6">
    <location>
        <position position="51"/>
    </location>
    <ligand>
        <name>Ca(2+)</name>
        <dbReference type="ChEBI" id="CHEBI:29108"/>
        <label>1</label>
        <note>catalytic</note>
    </ligand>
</feature>
<evidence type="ECO:0000313" key="9">
    <source>
        <dbReference type="EMBL" id="RUS84753.1"/>
    </source>
</evidence>
<dbReference type="PANTHER" id="PTHR11799:SF12">
    <property type="entry name" value="PARAOXONASE-RELATED"/>
    <property type="match status" value="1"/>
</dbReference>
<feature type="binding site" evidence="6">
    <location>
        <position position="177"/>
    </location>
    <ligand>
        <name>Ca(2+)</name>
        <dbReference type="ChEBI" id="CHEBI:29108"/>
        <label>1</label>
        <note>catalytic</note>
    </ligand>
</feature>
<feature type="binding site" evidence="6">
    <location>
        <position position="176"/>
    </location>
    <ligand>
        <name>Ca(2+)</name>
        <dbReference type="ChEBI" id="CHEBI:29108"/>
        <label>1</label>
        <note>catalytic</note>
    </ligand>
</feature>
<dbReference type="InterPro" id="IPR051288">
    <property type="entry name" value="Serum_paraoxonase/arylesterase"/>
</dbReference>
<feature type="binding site" evidence="6">
    <location>
        <position position="121"/>
    </location>
    <ligand>
        <name>Ca(2+)</name>
        <dbReference type="ChEBI" id="CHEBI:29108"/>
        <label>1</label>
        <note>catalytic</note>
    </ligand>
</feature>
<gene>
    <name evidence="9" type="ORF">EGW08_007495</name>
</gene>
<comment type="caution">
    <text evidence="9">The sequence shown here is derived from an EMBL/GenBank/DDBJ whole genome shotgun (WGS) entry which is preliminary data.</text>
</comment>
<feature type="binding site" evidence="6">
    <location>
        <position position="50"/>
    </location>
    <ligand>
        <name>Ca(2+)</name>
        <dbReference type="ChEBI" id="CHEBI:29108"/>
        <label>1</label>
        <note>catalytic</note>
    </ligand>
</feature>
<evidence type="ECO:0000256" key="5">
    <source>
        <dbReference type="PIRSR" id="PIRSR602640-1"/>
    </source>
</evidence>
<dbReference type="Proteomes" id="UP000271974">
    <property type="component" value="Unassembled WGS sequence"/>
</dbReference>
<evidence type="ECO:0000256" key="1">
    <source>
        <dbReference type="ARBA" id="ARBA00008595"/>
    </source>
</evidence>
<dbReference type="OrthoDB" id="423498at2759"/>
<keyword evidence="10" id="KW-1185">Reference proteome</keyword>
<evidence type="ECO:0000313" key="10">
    <source>
        <dbReference type="Proteomes" id="UP000271974"/>
    </source>
</evidence>
<dbReference type="Pfam" id="PF01731">
    <property type="entry name" value="Arylesterase"/>
    <property type="match status" value="1"/>
</dbReference>
<dbReference type="PANTHER" id="PTHR11799">
    <property type="entry name" value="PARAOXONASE"/>
    <property type="match status" value="1"/>
</dbReference>
<proteinExistence type="inferred from homology"/>
<dbReference type="InterPro" id="IPR002640">
    <property type="entry name" value="Arylesterase"/>
</dbReference>
<name>A0A433TT17_ELYCH</name>
<accession>A0A433TT17</accession>
<evidence type="ECO:0000256" key="8">
    <source>
        <dbReference type="RuleBase" id="RU368025"/>
    </source>
</evidence>
<evidence type="ECO:0000256" key="7">
    <source>
        <dbReference type="PIRSR" id="PIRSR602640-3"/>
    </source>
</evidence>
<feature type="disulfide bond" description="In form B" evidence="7">
    <location>
        <begin position="39"/>
        <end position="366"/>
    </location>
</feature>
<dbReference type="EMBL" id="RQTK01000194">
    <property type="protein sequence ID" value="RUS84753.1"/>
    <property type="molecule type" value="Genomic_DNA"/>
</dbReference>
<evidence type="ECO:0000256" key="3">
    <source>
        <dbReference type="ARBA" id="ARBA00023157"/>
    </source>
</evidence>
<keyword evidence="6 8" id="KW-0479">Metal-binding</keyword>
<keyword evidence="2 8" id="KW-0378">Hydrolase</keyword>
<comment type="cofactor">
    <cofactor evidence="6 8">
        <name>Ca(2+)</name>
        <dbReference type="ChEBI" id="CHEBI:29108"/>
    </cofactor>
    <text evidence="6 8">Binds 2 calcium ions per subunit.</text>
</comment>
<dbReference type="GO" id="GO:0046872">
    <property type="term" value="F:metal ion binding"/>
    <property type="evidence" value="ECO:0007669"/>
    <property type="project" value="UniProtKB-KW"/>
</dbReference>
<dbReference type="SUPFAM" id="SSF63829">
    <property type="entry name" value="Calcium-dependent phosphotriesterase"/>
    <property type="match status" value="1"/>
</dbReference>
<comment type="catalytic activity">
    <reaction evidence="8">
        <text>a phenyl acetate + H2O = a phenol + acetate + H(+)</text>
        <dbReference type="Rhea" id="RHEA:17309"/>
        <dbReference type="ChEBI" id="CHEBI:15377"/>
        <dbReference type="ChEBI" id="CHEBI:15378"/>
        <dbReference type="ChEBI" id="CHEBI:30089"/>
        <dbReference type="ChEBI" id="CHEBI:33853"/>
        <dbReference type="ChEBI" id="CHEBI:140310"/>
        <dbReference type="EC" id="3.1.1.2"/>
    </reaction>
</comment>
<dbReference type="InterPro" id="IPR011042">
    <property type="entry name" value="6-blade_b-propeller_TolB-like"/>
</dbReference>
<feature type="active site" description="Proton acceptor" evidence="5">
    <location>
        <position position="119"/>
    </location>
</feature>
<dbReference type="Gene3D" id="2.120.10.30">
    <property type="entry name" value="TolB, C-terminal domain"/>
    <property type="match status" value="1"/>
</dbReference>
<protein>
    <recommendedName>
        <fullName evidence="8">Paraoxonase</fullName>
        <ecNumber evidence="8">3.1.1.2</ecNumber>
    </recommendedName>
</protein>
<dbReference type="AlphaFoldDB" id="A0A433TT17"/>
<comment type="similarity">
    <text evidence="1 8">Belongs to the paraoxonase family.</text>
</comment>
<feature type="binding site" evidence="6">
    <location>
        <position position="279"/>
    </location>
    <ligand>
        <name>Ca(2+)</name>
        <dbReference type="ChEBI" id="CHEBI:29108"/>
        <label>1</label>
        <note>catalytic</note>
    </ligand>
</feature>
<evidence type="ECO:0000256" key="4">
    <source>
        <dbReference type="ARBA" id="ARBA00023180"/>
    </source>
</evidence>
<feature type="binding site" evidence="6">
    <location>
        <position position="278"/>
    </location>
    <ligand>
        <name>Ca(2+)</name>
        <dbReference type="ChEBI" id="CHEBI:29108"/>
        <label>1</label>
        <note>catalytic</note>
    </ligand>
</feature>